<dbReference type="InterPro" id="IPR025887">
    <property type="entry name" value="Glyco_hydro_31_N_dom"/>
</dbReference>
<reference evidence="7" key="1">
    <citation type="journal article" date="2013" name="Science">
        <title>Gene transfer from bacteria and archaea facilitated evolution of an extremophilic eukaryote.</title>
        <authorList>
            <person name="Schonknecht G."/>
            <person name="Chen W.H."/>
            <person name="Ternes C.M."/>
            <person name="Barbier G.G."/>
            <person name="Shrestha R.P."/>
            <person name="Stanke M."/>
            <person name="Brautigam A."/>
            <person name="Baker B.J."/>
            <person name="Banfield J.F."/>
            <person name="Garavito R.M."/>
            <person name="Carr K."/>
            <person name="Wilkerson C."/>
            <person name="Rensing S.A."/>
            <person name="Gagneul D."/>
            <person name="Dickenson N.E."/>
            <person name="Oesterhelt C."/>
            <person name="Lercher M.J."/>
            <person name="Weber A.P."/>
        </authorList>
    </citation>
    <scope>NUCLEOTIDE SEQUENCE [LARGE SCALE GENOMIC DNA]</scope>
    <source>
        <strain evidence="7">074W</strain>
    </source>
</reference>
<evidence type="ECO:0000313" key="6">
    <source>
        <dbReference type="EMBL" id="EME32641.1"/>
    </source>
</evidence>
<dbReference type="Proteomes" id="UP000030680">
    <property type="component" value="Unassembled WGS sequence"/>
</dbReference>
<dbReference type="PANTHER" id="PTHR22762">
    <property type="entry name" value="ALPHA-GLUCOSIDASE"/>
    <property type="match status" value="1"/>
</dbReference>
<protein>
    <submittedName>
        <fullName evidence="6">Alpha-glucosidase</fullName>
        <ecNumber evidence="6">3.2.1.20</ecNumber>
    </submittedName>
</protein>
<dbReference type="InterPro" id="IPR017853">
    <property type="entry name" value="GH"/>
</dbReference>
<dbReference type="STRING" id="130081.M2W9Q4"/>
<sequence>MSSESWKHRIPLQVEASSEIVPSFHLSNQLKIVGRYKEKFSVQFLEEDIVRVTFLPQGKPLLDRTWIRCDENNDVPLQGIGRDDLSRFACPQVTVERDLDSSMLTLKGTKLQIKVQIHNTVALYWQDSDGRAFLEDRPMEAYVSGKEQTETYHYLARKHSEHYYGFGETSGELDKYGSRIRMDPRDALGYDAETSDPLYKHHPFYITWNSALAVGCGILYDTMLPCTFDMGKEIQAIYGSYRYFSVNGGDIDYYVIYGPSIVEIMEKLAKLTGFPPRIPRWALYYLGSGMFYTESNDAEQQLKDFVSNCRRYDIVCTGFHLSSGYSTDSMKRRQMFYWNKDKIPNVPDLVHFFQRNGMHLIANVKPWLLCSNPHYGVAKNLQLFVYHLNEKGVKEPCLFPLWSSEASISEFGSYLDFTNEATMEWWIHMLGENYLAFGIDGIWNDNNEWDVCDWNSCIDLGYSLKQIGRPIQSLWMAKASRNALLRYNPSYRPFVVSRSTCLGMQRYISQSWSGDNHTSWKTLQYNIPMSLGMSLSGFPFVGHDTGGFYGPKVDPELFIRWIQLNIFMPRFVIHSGWNSVDEHSWKVNEPWMYPTMLDRVRHALSFRQQLIPYLYNLHILASETGHPVVRPLVYHFPSDKTCATESFSFLLGSWLLVHPITRPNERTTFVYLPESCHWYDYYKKLWFQGGQTIQVQLVEQGVPLFVRSGAIIYQNRQPGILDREETLLSRLVVCYPDPWLEYSVTEEIFVEDDGPYSEENELRLKAFLYSTKSAVQLSLSWLGSYPCDLSWLLLEVEVVESQRPVSIVLSEELLPWSHHIRQVYS</sequence>
<proteinExistence type="inferred from homology"/>
<organism evidence="6 7">
    <name type="scientific">Galdieria sulphuraria</name>
    <name type="common">Red alga</name>
    <dbReference type="NCBI Taxonomy" id="130081"/>
    <lineage>
        <taxon>Eukaryota</taxon>
        <taxon>Rhodophyta</taxon>
        <taxon>Bangiophyceae</taxon>
        <taxon>Galdieriales</taxon>
        <taxon>Galdieriaceae</taxon>
        <taxon>Galdieria</taxon>
    </lineage>
</organism>
<dbReference type="Pfam" id="PF01055">
    <property type="entry name" value="Glyco_hydro_31_2nd"/>
    <property type="match status" value="1"/>
</dbReference>
<dbReference type="RefSeq" id="XP_005709161.1">
    <property type="nucleotide sequence ID" value="XM_005709104.1"/>
</dbReference>
<dbReference type="CDD" id="cd14752">
    <property type="entry name" value="GH31_N"/>
    <property type="match status" value="1"/>
</dbReference>
<feature type="domain" description="Glycoside hydrolase family 31 N-terminal" evidence="4">
    <location>
        <begin position="40"/>
        <end position="229"/>
    </location>
</feature>
<dbReference type="InterPro" id="IPR013780">
    <property type="entry name" value="Glyco_hydro_b"/>
</dbReference>
<dbReference type="Gramene" id="EME32641">
    <property type="protein sequence ID" value="EME32641"/>
    <property type="gene ID" value="Gasu_00130"/>
</dbReference>
<dbReference type="Gene3D" id="2.60.40.1180">
    <property type="entry name" value="Golgi alpha-mannosidase II"/>
    <property type="match status" value="1"/>
</dbReference>
<name>M2W9Q4_GALSU</name>
<dbReference type="InterPro" id="IPR048395">
    <property type="entry name" value="Glyco_hydro_31_C"/>
</dbReference>
<evidence type="ECO:0000259" key="4">
    <source>
        <dbReference type="Pfam" id="PF13802"/>
    </source>
</evidence>
<keyword evidence="7" id="KW-1185">Reference proteome</keyword>
<dbReference type="InterPro" id="IPR011013">
    <property type="entry name" value="Gal_mutarotase_sf_dom"/>
</dbReference>
<dbReference type="GeneID" id="17091203"/>
<keyword evidence="2 6" id="KW-0326">Glycosidase</keyword>
<dbReference type="KEGG" id="gsl:Gasu_00130"/>
<dbReference type="Pfam" id="PF21365">
    <property type="entry name" value="Glyco_hydro_31_3rd"/>
    <property type="match status" value="1"/>
</dbReference>
<dbReference type="AlphaFoldDB" id="M2W9Q4"/>
<evidence type="ECO:0000256" key="1">
    <source>
        <dbReference type="ARBA" id="ARBA00007806"/>
    </source>
</evidence>
<keyword evidence="2 6" id="KW-0378">Hydrolase</keyword>
<evidence type="ECO:0000259" key="5">
    <source>
        <dbReference type="Pfam" id="PF21365"/>
    </source>
</evidence>
<dbReference type="GO" id="GO:0030246">
    <property type="term" value="F:carbohydrate binding"/>
    <property type="evidence" value="ECO:0007669"/>
    <property type="project" value="InterPro"/>
</dbReference>
<dbReference type="Pfam" id="PF13802">
    <property type="entry name" value="Gal_mutarotas_2"/>
    <property type="match status" value="1"/>
</dbReference>
<dbReference type="SUPFAM" id="SSF51445">
    <property type="entry name" value="(Trans)glycosidases"/>
    <property type="match status" value="1"/>
</dbReference>
<evidence type="ECO:0000259" key="3">
    <source>
        <dbReference type="Pfam" id="PF01055"/>
    </source>
</evidence>
<comment type="similarity">
    <text evidence="1 2">Belongs to the glycosyl hydrolase 31 family.</text>
</comment>
<feature type="domain" description="Glycoside hydrolase family 31 TIM barrel" evidence="3">
    <location>
        <begin position="275"/>
        <end position="617"/>
    </location>
</feature>
<dbReference type="GO" id="GO:0005975">
    <property type="term" value="P:carbohydrate metabolic process"/>
    <property type="evidence" value="ECO:0007669"/>
    <property type="project" value="InterPro"/>
</dbReference>
<dbReference type="OrthoDB" id="1334205at2759"/>
<accession>M2W9Q4</accession>
<dbReference type="CDD" id="cd06599">
    <property type="entry name" value="GH31_glycosidase_Aec37"/>
    <property type="match status" value="1"/>
</dbReference>
<dbReference type="EC" id="3.2.1.20" evidence="6"/>
<dbReference type="EMBL" id="KB454484">
    <property type="protein sequence ID" value="EME32641.1"/>
    <property type="molecule type" value="Genomic_DNA"/>
</dbReference>
<feature type="domain" description="Glycosyl hydrolase family 31 C-terminal" evidence="5">
    <location>
        <begin position="625"/>
        <end position="712"/>
    </location>
</feature>
<evidence type="ECO:0000256" key="2">
    <source>
        <dbReference type="RuleBase" id="RU361185"/>
    </source>
</evidence>
<dbReference type="eggNOG" id="KOG1066">
    <property type="taxonomic scope" value="Eukaryota"/>
</dbReference>
<dbReference type="SUPFAM" id="SSF74650">
    <property type="entry name" value="Galactose mutarotase-like"/>
    <property type="match status" value="1"/>
</dbReference>
<dbReference type="GO" id="GO:0004558">
    <property type="term" value="F:alpha-1,4-glucosidase activity"/>
    <property type="evidence" value="ECO:0007669"/>
    <property type="project" value="UniProtKB-EC"/>
</dbReference>
<dbReference type="InterPro" id="IPR000322">
    <property type="entry name" value="Glyco_hydro_31_TIM"/>
</dbReference>
<dbReference type="PANTHER" id="PTHR22762:SF165">
    <property type="entry name" value="PUTATIVE (AFU_ORTHOLOGUE AFUA_1G06560)-RELATED"/>
    <property type="match status" value="1"/>
</dbReference>
<dbReference type="SUPFAM" id="SSF51011">
    <property type="entry name" value="Glycosyl hydrolase domain"/>
    <property type="match status" value="1"/>
</dbReference>
<dbReference type="OMA" id="QGVDCFK"/>
<dbReference type="Gene3D" id="2.60.40.1760">
    <property type="entry name" value="glycosyl hydrolase (family 31)"/>
    <property type="match status" value="1"/>
</dbReference>
<gene>
    <name evidence="6" type="ORF">Gasu_00130</name>
</gene>
<dbReference type="Gene3D" id="3.20.20.80">
    <property type="entry name" value="Glycosidases"/>
    <property type="match status" value="1"/>
</dbReference>
<evidence type="ECO:0000313" key="7">
    <source>
        <dbReference type="Proteomes" id="UP000030680"/>
    </source>
</evidence>